<dbReference type="PROSITE" id="PS00379">
    <property type="entry name" value="CDP_ALCOHOL_P_TRANSF"/>
    <property type="match status" value="1"/>
</dbReference>
<comment type="subcellular location">
    <subcellularLocation>
        <location evidence="1">Membrane</location>
        <topology evidence="1">Multi-pass membrane protein</topology>
    </subcellularLocation>
</comment>
<dbReference type="AlphaFoldDB" id="A0AAP5T6Q2"/>
<keyword evidence="3" id="KW-0444">Lipid biosynthesis</keyword>
<organism evidence="14 15">
    <name type="scientific">Micrococcus yunnanensis</name>
    <dbReference type="NCBI Taxonomy" id="566027"/>
    <lineage>
        <taxon>Bacteria</taxon>
        <taxon>Bacillati</taxon>
        <taxon>Actinomycetota</taxon>
        <taxon>Actinomycetes</taxon>
        <taxon>Micrococcales</taxon>
        <taxon>Micrococcaceae</taxon>
        <taxon>Micrococcus</taxon>
    </lineage>
</organism>
<evidence type="ECO:0000256" key="2">
    <source>
        <dbReference type="ARBA" id="ARBA00010441"/>
    </source>
</evidence>
<feature type="transmembrane region" description="Helical" evidence="13">
    <location>
        <begin position="105"/>
        <end position="128"/>
    </location>
</feature>
<evidence type="ECO:0000256" key="12">
    <source>
        <dbReference type="SAM" id="MobiDB-lite"/>
    </source>
</evidence>
<keyword evidence="6 13" id="KW-1133">Transmembrane helix</keyword>
<feature type="transmembrane region" description="Helical" evidence="13">
    <location>
        <begin position="140"/>
        <end position="159"/>
    </location>
</feature>
<gene>
    <name evidence="14" type="ORF">R4064_02790</name>
</gene>
<feature type="region of interest" description="Disordered" evidence="12">
    <location>
        <begin position="190"/>
        <end position="219"/>
    </location>
</feature>
<feature type="transmembrane region" description="Helical" evidence="13">
    <location>
        <begin position="47"/>
        <end position="68"/>
    </location>
</feature>
<evidence type="ECO:0000313" key="15">
    <source>
        <dbReference type="Proteomes" id="UP001185728"/>
    </source>
</evidence>
<keyword evidence="4 11" id="KW-0808">Transferase</keyword>
<reference evidence="14" key="1">
    <citation type="submission" date="2023-10" db="EMBL/GenBank/DDBJ databases">
        <title>Development of a sustainable strategy for remediation of hydrocarbon-contaminated territories based on the waste exchange concept.</title>
        <authorList>
            <person name="Krivoruchko A."/>
        </authorList>
    </citation>
    <scope>NUCLEOTIDE SEQUENCE</scope>
    <source>
        <strain evidence="14">IEGM 1325</strain>
    </source>
</reference>
<dbReference type="InterPro" id="IPR050324">
    <property type="entry name" value="CDP-alcohol_PTase-I"/>
</dbReference>
<feature type="compositionally biased region" description="Basic residues" evidence="12">
    <location>
        <begin position="274"/>
        <end position="303"/>
    </location>
</feature>
<keyword evidence="5 13" id="KW-0812">Transmembrane</keyword>
<keyword evidence="7" id="KW-0443">Lipid metabolism</keyword>
<keyword evidence="10" id="KW-1208">Phospholipid metabolism</keyword>
<name>A0AAP5T6Q2_9MICC</name>
<sequence length="310" mass="33260">MRVIDVGLREGHEYRVRDTWLTVPNLITLARFALVPVFVWLTVDGRHLDAFVILAVLSGTDWVDGYVARRFDMISTVGRWLDPVADRLSLLVVAVTFVATGIAPLWLALAIAIPDLVLAAVCLWLFGGSPDLPVTVLGKVRTALLLVGTPLLLLARVPGVDGGPWSGVALALVGAGCLLHILAAGGLPRARGGQGPRPAGGRSGPARAPVPPGLTPSRILVPAPTVATVGRAPCPRPILTARAGRRRAIATTERDRRVRPSRDRRRPPPEGADRRRHLSAARQRGRHLRPPPRHGAARARPRGPRRDAAQ</sequence>
<evidence type="ECO:0000256" key="1">
    <source>
        <dbReference type="ARBA" id="ARBA00004141"/>
    </source>
</evidence>
<evidence type="ECO:0000256" key="9">
    <source>
        <dbReference type="ARBA" id="ARBA00023209"/>
    </source>
</evidence>
<dbReference type="Proteomes" id="UP001185728">
    <property type="component" value="Unassembled WGS sequence"/>
</dbReference>
<evidence type="ECO:0000256" key="11">
    <source>
        <dbReference type="RuleBase" id="RU003750"/>
    </source>
</evidence>
<dbReference type="EMBL" id="JAWLUK010000003">
    <property type="protein sequence ID" value="MDV7176574.1"/>
    <property type="molecule type" value="Genomic_DNA"/>
</dbReference>
<evidence type="ECO:0000256" key="5">
    <source>
        <dbReference type="ARBA" id="ARBA00022692"/>
    </source>
</evidence>
<evidence type="ECO:0000256" key="10">
    <source>
        <dbReference type="ARBA" id="ARBA00023264"/>
    </source>
</evidence>
<evidence type="ECO:0000256" key="7">
    <source>
        <dbReference type="ARBA" id="ARBA00023098"/>
    </source>
</evidence>
<accession>A0AAP5T6Q2</accession>
<feature type="transmembrane region" description="Helical" evidence="13">
    <location>
        <begin position="165"/>
        <end position="187"/>
    </location>
</feature>
<feature type="transmembrane region" description="Helical" evidence="13">
    <location>
        <begin position="20"/>
        <end position="41"/>
    </location>
</feature>
<dbReference type="Pfam" id="PF01066">
    <property type="entry name" value="CDP-OH_P_transf"/>
    <property type="match status" value="1"/>
</dbReference>
<comment type="similarity">
    <text evidence="2 11">Belongs to the CDP-alcohol phosphatidyltransferase class-I family.</text>
</comment>
<dbReference type="InterPro" id="IPR000462">
    <property type="entry name" value="CDP-OH_P_trans"/>
</dbReference>
<evidence type="ECO:0000313" key="14">
    <source>
        <dbReference type="EMBL" id="MDV7176574.1"/>
    </source>
</evidence>
<evidence type="ECO:0000256" key="13">
    <source>
        <dbReference type="SAM" id="Phobius"/>
    </source>
</evidence>
<evidence type="ECO:0000256" key="3">
    <source>
        <dbReference type="ARBA" id="ARBA00022516"/>
    </source>
</evidence>
<dbReference type="RefSeq" id="WP_310734738.1">
    <property type="nucleotide sequence ID" value="NZ_JAWLUK010000003.1"/>
</dbReference>
<dbReference type="Gene3D" id="1.20.120.1760">
    <property type="match status" value="1"/>
</dbReference>
<evidence type="ECO:0000256" key="8">
    <source>
        <dbReference type="ARBA" id="ARBA00023136"/>
    </source>
</evidence>
<feature type="region of interest" description="Disordered" evidence="12">
    <location>
        <begin position="237"/>
        <end position="310"/>
    </location>
</feature>
<dbReference type="PANTHER" id="PTHR14269">
    <property type="entry name" value="CDP-DIACYLGLYCEROL--GLYCEROL-3-PHOSPHATE 3-PHOSPHATIDYLTRANSFERASE-RELATED"/>
    <property type="match status" value="1"/>
</dbReference>
<keyword evidence="8 13" id="KW-0472">Membrane</keyword>
<evidence type="ECO:0000256" key="4">
    <source>
        <dbReference type="ARBA" id="ARBA00022679"/>
    </source>
</evidence>
<feature type="compositionally biased region" description="Basic and acidic residues" evidence="12">
    <location>
        <begin position="252"/>
        <end position="273"/>
    </location>
</feature>
<feature type="compositionally biased region" description="Low complexity" evidence="12">
    <location>
        <begin position="190"/>
        <end position="207"/>
    </location>
</feature>
<comment type="caution">
    <text evidence="14">The sequence shown here is derived from an EMBL/GenBank/DDBJ whole genome shotgun (WGS) entry which is preliminary data.</text>
</comment>
<dbReference type="InterPro" id="IPR048254">
    <property type="entry name" value="CDP_ALCOHOL_P_TRANSF_CS"/>
</dbReference>
<dbReference type="InterPro" id="IPR043130">
    <property type="entry name" value="CDP-OH_PTrfase_TM_dom"/>
</dbReference>
<proteinExistence type="inferred from homology"/>
<protein>
    <submittedName>
        <fullName evidence="14">CDP-alcohol phosphatidyltransferase family protein</fullName>
    </submittedName>
</protein>
<evidence type="ECO:0000256" key="6">
    <source>
        <dbReference type="ARBA" id="ARBA00022989"/>
    </source>
</evidence>
<dbReference type="GO" id="GO:0046474">
    <property type="term" value="P:glycerophospholipid biosynthetic process"/>
    <property type="evidence" value="ECO:0007669"/>
    <property type="project" value="TreeGrafter"/>
</dbReference>
<keyword evidence="9" id="KW-0594">Phospholipid biosynthesis</keyword>
<dbReference type="GO" id="GO:0016020">
    <property type="term" value="C:membrane"/>
    <property type="evidence" value="ECO:0007669"/>
    <property type="project" value="UniProtKB-SubCell"/>
</dbReference>
<dbReference type="GO" id="GO:0016780">
    <property type="term" value="F:phosphotransferase activity, for other substituted phosphate groups"/>
    <property type="evidence" value="ECO:0007669"/>
    <property type="project" value="InterPro"/>
</dbReference>
<dbReference type="PANTHER" id="PTHR14269:SF62">
    <property type="entry name" value="CDP-DIACYLGLYCEROL--GLYCEROL-3-PHOSPHATE 3-PHOSPHATIDYLTRANSFERASE 1, CHLOROPLASTIC"/>
    <property type="match status" value="1"/>
</dbReference>